<evidence type="ECO:0000256" key="2">
    <source>
        <dbReference type="ARBA" id="ARBA00004496"/>
    </source>
</evidence>
<dbReference type="AlphaFoldDB" id="A0A0C9MM16"/>
<organism evidence="7">
    <name type="scientific">Mucor ambiguus</name>
    <dbReference type="NCBI Taxonomy" id="91626"/>
    <lineage>
        <taxon>Eukaryota</taxon>
        <taxon>Fungi</taxon>
        <taxon>Fungi incertae sedis</taxon>
        <taxon>Mucoromycota</taxon>
        <taxon>Mucoromycotina</taxon>
        <taxon>Mucoromycetes</taxon>
        <taxon>Mucorales</taxon>
        <taxon>Mucorineae</taxon>
        <taxon>Mucoraceae</taxon>
        <taxon>Mucor</taxon>
    </lineage>
</organism>
<dbReference type="CDD" id="cd06467">
    <property type="entry name" value="p23_NUDC_like"/>
    <property type="match status" value="1"/>
</dbReference>
<evidence type="ECO:0000259" key="6">
    <source>
        <dbReference type="PROSITE" id="PS51203"/>
    </source>
</evidence>
<gene>
    <name evidence="7" type="ORF">MAM1_0212d08083</name>
</gene>
<sequence>MNTRFKLDTDKLNLKFEGYKLRPFQEATSLIRFPLDGIQVYEPTNDQRLGFRDLQARIRHSNLIYGHPLDQSRGSSFCIDQEFNLHMIVYDKLTRNLQTHLITQLIKPLGSVPGFVELDSTVPIEPQLPSAVSVSRELLLASNGVGDIELIGMEEKDGKMLGTSLASVCYLGAGNEGISPVPCMLLAARQTKAKITLVVYSRTASKTTEFNIATLELDIPTNTTERLDDGSFVLLLKTLHIQTGPEVPVYCAITPSGKCIFGSEVRYNKVKILPHEDEVGGAEDGTPTPMDIIEEAPKQEVYQWSQEGADITVQFKLPENTPKSAISCKFVVDHVSLLVQNSSISYPFRKLWGTIQPDESLWTLEDNTLTLCMTKMDENTRWPQLFDKDDGIMETLSDHHLSEIKNRLAKFTSEDTSTSLVPNPAFVQAAQHPAATDMDEDVDDAGEPIVFGVYDRSGNVVDEFNSGTCRWICSSYEAAHNLPSVCLQMDVDGLVFTLTEVGDAIQIEHTATLDAFAFVQASKRDARFIHHDTDLHFASIIESSRNAYIYYHHDDKRLEEVQTLVDLTQGHDVDIMGAQVVHEKTLLILTESQLVLICLD</sequence>
<keyword evidence="5" id="KW-0539">Nucleus</keyword>
<feature type="domain" description="CS" evidence="6">
    <location>
        <begin position="297"/>
        <end position="386"/>
    </location>
</feature>
<dbReference type="InterPro" id="IPR008978">
    <property type="entry name" value="HSP20-like_chaperone"/>
</dbReference>
<dbReference type="GO" id="GO:0005737">
    <property type="term" value="C:cytoplasm"/>
    <property type="evidence" value="ECO:0007669"/>
    <property type="project" value="UniProtKB-SubCell"/>
</dbReference>
<dbReference type="InterPro" id="IPR007052">
    <property type="entry name" value="CS_dom"/>
</dbReference>
<dbReference type="PROSITE" id="PS51203">
    <property type="entry name" value="CS"/>
    <property type="match status" value="1"/>
</dbReference>
<dbReference type="GO" id="GO:0005634">
    <property type="term" value="C:nucleus"/>
    <property type="evidence" value="ECO:0007669"/>
    <property type="project" value="UniProtKB-SubCell"/>
</dbReference>
<dbReference type="Proteomes" id="UP000053815">
    <property type="component" value="Unassembled WGS sequence"/>
</dbReference>
<proteinExistence type="predicted"/>
<dbReference type="InterPro" id="IPR037895">
    <property type="entry name" value="NUDCD1"/>
</dbReference>
<evidence type="ECO:0000256" key="1">
    <source>
        <dbReference type="ARBA" id="ARBA00004123"/>
    </source>
</evidence>
<dbReference type="STRING" id="91626.A0A0C9MM16"/>
<name>A0A0C9MM16_9FUNG</name>
<dbReference type="SUPFAM" id="SSF49764">
    <property type="entry name" value="HSP20-like chaperones"/>
    <property type="match status" value="1"/>
</dbReference>
<dbReference type="Gene3D" id="2.60.40.790">
    <property type="match status" value="1"/>
</dbReference>
<comment type="subcellular location">
    <subcellularLocation>
        <location evidence="2">Cytoplasm</location>
    </subcellularLocation>
    <subcellularLocation>
        <location evidence="1">Nucleus</location>
    </subcellularLocation>
</comment>
<evidence type="ECO:0000256" key="3">
    <source>
        <dbReference type="ARBA" id="ARBA00018915"/>
    </source>
</evidence>
<evidence type="ECO:0000256" key="5">
    <source>
        <dbReference type="ARBA" id="ARBA00023242"/>
    </source>
</evidence>
<reference evidence="7" key="1">
    <citation type="submission" date="2014-09" db="EMBL/GenBank/DDBJ databases">
        <title>Draft genome sequence of an oleaginous Mucoromycotina fungus Mucor ambiguus NBRC6742.</title>
        <authorList>
            <person name="Takeda I."/>
            <person name="Yamane N."/>
            <person name="Morita T."/>
            <person name="Tamano K."/>
            <person name="Machida M."/>
            <person name="Baker S."/>
            <person name="Koike H."/>
        </authorList>
    </citation>
    <scope>NUCLEOTIDE SEQUENCE</scope>
    <source>
        <strain evidence="7">NBRC 6742</strain>
    </source>
</reference>
<keyword evidence="4" id="KW-0963">Cytoplasm</keyword>
<evidence type="ECO:0000256" key="4">
    <source>
        <dbReference type="ARBA" id="ARBA00022490"/>
    </source>
</evidence>
<dbReference type="PANTHER" id="PTHR21664:SF1">
    <property type="entry name" value="NUDC DOMAIN-CONTAINING PROTEIN 1"/>
    <property type="match status" value="1"/>
</dbReference>
<dbReference type="PANTHER" id="PTHR21664">
    <property type="entry name" value="CHRONIC MYELOGENOUS LEUKEMIA TUMOR ANTIGEN 66"/>
    <property type="match status" value="1"/>
</dbReference>
<dbReference type="Pfam" id="PF04969">
    <property type="entry name" value="CS"/>
    <property type="match status" value="1"/>
</dbReference>
<evidence type="ECO:0000313" key="8">
    <source>
        <dbReference type="Proteomes" id="UP000053815"/>
    </source>
</evidence>
<protein>
    <recommendedName>
        <fullName evidence="3">NudC domain-containing protein 1</fullName>
    </recommendedName>
</protein>
<evidence type="ECO:0000313" key="7">
    <source>
        <dbReference type="EMBL" id="GAN08569.1"/>
    </source>
</evidence>
<dbReference type="EMBL" id="DF836501">
    <property type="protein sequence ID" value="GAN08569.1"/>
    <property type="molecule type" value="Genomic_DNA"/>
</dbReference>
<accession>A0A0C9MM16</accession>
<dbReference type="OrthoDB" id="428655at2759"/>
<keyword evidence="8" id="KW-1185">Reference proteome</keyword>